<dbReference type="Proteomes" id="UP000198356">
    <property type="component" value="Unassembled WGS sequence"/>
</dbReference>
<gene>
    <name evidence="2" type="ORF">SAMN05421770_10245</name>
</gene>
<accession>A0A239GQU9</accession>
<dbReference type="EMBL" id="FZOU01000002">
    <property type="protein sequence ID" value="SNS71599.1"/>
    <property type="molecule type" value="Genomic_DNA"/>
</dbReference>
<dbReference type="NCBIfam" id="NF010584">
    <property type="entry name" value="PRK13977.1"/>
    <property type="match status" value="1"/>
</dbReference>
<dbReference type="AlphaFoldDB" id="A0A239GQU9"/>
<reference evidence="2 3" key="1">
    <citation type="submission" date="2017-06" db="EMBL/GenBank/DDBJ databases">
        <authorList>
            <person name="Kim H.J."/>
            <person name="Triplett B.A."/>
        </authorList>
    </citation>
    <scope>NUCLEOTIDE SEQUENCE [LARGE SCALE GENOMIC DNA]</scope>
    <source>
        <strain evidence="2 3">DSM 18704</strain>
    </source>
</reference>
<evidence type="ECO:0000313" key="3">
    <source>
        <dbReference type="Proteomes" id="UP000198356"/>
    </source>
</evidence>
<proteinExistence type="predicted"/>
<dbReference type="Gene3D" id="3.50.50.60">
    <property type="entry name" value="FAD/NAD(P)-binding domain"/>
    <property type="match status" value="2"/>
</dbReference>
<dbReference type="GO" id="GO:0050151">
    <property type="term" value="F:oleate hydratase activity"/>
    <property type="evidence" value="ECO:0007669"/>
    <property type="project" value="InterPro"/>
</dbReference>
<evidence type="ECO:0000313" key="2">
    <source>
        <dbReference type="EMBL" id="SNS71599.1"/>
    </source>
</evidence>
<keyword evidence="1" id="KW-1133">Transmembrane helix</keyword>
<organism evidence="2 3">
    <name type="scientific">Granulicella rosea</name>
    <dbReference type="NCBI Taxonomy" id="474952"/>
    <lineage>
        <taxon>Bacteria</taxon>
        <taxon>Pseudomonadati</taxon>
        <taxon>Acidobacteriota</taxon>
        <taxon>Terriglobia</taxon>
        <taxon>Terriglobales</taxon>
        <taxon>Acidobacteriaceae</taxon>
        <taxon>Granulicella</taxon>
    </lineage>
</organism>
<keyword evidence="3" id="KW-1185">Reference proteome</keyword>
<feature type="transmembrane region" description="Helical" evidence="1">
    <location>
        <begin position="18"/>
        <end position="35"/>
    </location>
</feature>
<dbReference type="InterPro" id="IPR010354">
    <property type="entry name" value="Oleate_hydratase"/>
</dbReference>
<dbReference type="GO" id="GO:0006631">
    <property type="term" value="P:fatty acid metabolic process"/>
    <property type="evidence" value="ECO:0007669"/>
    <property type="project" value="InterPro"/>
</dbReference>
<name>A0A239GQU9_9BACT</name>
<protein>
    <submittedName>
        <fullName evidence="2">Oleate hydratase</fullName>
    </submittedName>
</protein>
<dbReference type="PANTHER" id="PTHR37417">
    <property type="entry name" value="67 KDA MYOSIN-CROSS-REACTIVE ANTIGEN FAMILY PROTEIN (AFU_ORTHOLOGUE AFUA_5G09970)"/>
    <property type="match status" value="1"/>
</dbReference>
<dbReference type="SUPFAM" id="SSF51905">
    <property type="entry name" value="FAD/NAD(P)-binding domain"/>
    <property type="match status" value="1"/>
</dbReference>
<dbReference type="InterPro" id="IPR036188">
    <property type="entry name" value="FAD/NAD-bd_sf"/>
</dbReference>
<sequence>MKGCPMTQKQKVQEDTKVYLIGAGIASLAAAAFLIRDGGMTGRSITVIEESSNIGGSLDASGNAETGYVMRGGRMLESKYLCTFDLFASIPTLDGSRSVTEETFAWNEALKTASKSRLFRDGKAVDAPLFGLSERQILAIEWLGLEPESLLGRTCISDHFDAAFFGTDFWFMWCTTFAFQPWHSAVEFKRYLLRFTHMVAGFDTLGGIMRTVFNQYDSLVRPLHRWLTERGVQFLLDTQVVDLDLNHGVDSFWVEGIRCRTGVRLHTLQVADADFVMVTLGSMTEGSTLGSMTRPAVLKERPDGEAWSLWEKIAQQGTGFGHPANFSDHIADSKWISFTTTLHGPAFFDSIHHLTGNAPGEGGLITFPESNWLVSIVLPHQPHFIQQPENVDVFWGYGLLVDKPGNFVVKPMSECSGEEIMTEILGHLRLQAEAEMILHACNCIPCMMPFITSQFLPRSAGDRPLVVPERSQNLAFLGQFCELPEDVVFTVEYSVRSAQVAVYELLGIGRMPPAVYKGTHNPRVLLKAFEALHGKNSAETPTASLVSL</sequence>
<keyword evidence="1" id="KW-0472">Membrane</keyword>
<keyword evidence="1" id="KW-0812">Transmembrane</keyword>
<evidence type="ECO:0000256" key="1">
    <source>
        <dbReference type="SAM" id="Phobius"/>
    </source>
</evidence>
<dbReference type="Pfam" id="PF06100">
    <property type="entry name" value="MCRA"/>
    <property type="match status" value="1"/>
</dbReference>
<dbReference type="PANTHER" id="PTHR37417:SF2">
    <property type="entry name" value="67 KDA MYOSIN-CROSS-REACTIVE ANTIGEN FAMILY PROTEIN (AFU_ORTHOLOGUE AFUA_5G09970)"/>
    <property type="match status" value="1"/>
</dbReference>
<dbReference type="Gene3D" id="3.30.9.80">
    <property type="match status" value="1"/>
</dbReference>
<dbReference type="GO" id="GO:0071949">
    <property type="term" value="F:FAD binding"/>
    <property type="evidence" value="ECO:0007669"/>
    <property type="project" value="InterPro"/>
</dbReference>